<proteinExistence type="predicted"/>
<gene>
    <name evidence="1" type="ORF">SH601_06785</name>
</gene>
<sequence>MEHSCSVCGGNMLDGGKLVDYYDDYAPYMEIDNAQLIDGIPNTSSNHQCIHVGVCSVCNFTDEVTVNEFNIIQ</sequence>
<protein>
    <submittedName>
        <fullName evidence="1">Uncharacterized protein</fullName>
    </submittedName>
</protein>
<evidence type="ECO:0000313" key="1">
    <source>
        <dbReference type="EMBL" id="MDX8045692.1"/>
    </source>
</evidence>
<keyword evidence="2" id="KW-1185">Reference proteome</keyword>
<accession>A0ACC6M4E1</accession>
<dbReference type="EMBL" id="JAWZSR010000003">
    <property type="protein sequence ID" value="MDX8045692.1"/>
    <property type="molecule type" value="Genomic_DNA"/>
</dbReference>
<evidence type="ECO:0000313" key="2">
    <source>
        <dbReference type="Proteomes" id="UP001277972"/>
    </source>
</evidence>
<dbReference type="Proteomes" id="UP001277972">
    <property type="component" value="Unassembled WGS sequence"/>
</dbReference>
<comment type="caution">
    <text evidence="1">The sequence shown here is derived from an EMBL/GenBank/DDBJ whole genome shotgun (WGS) entry which is preliminary data.</text>
</comment>
<organism evidence="1 2">
    <name type="scientific">Gracilibacillus pellucidus</name>
    <dbReference type="NCBI Taxonomy" id="3095368"/>
    <lineage>
        <taxon>Bacteria</taxon>
        <taxon>Bacillati</taxon>
        <taxon>Bacillota</taxon>
        <taxon>Bacilli</taxon>
        <taxon>Bacillales</taxon>
        <taxon>Bacillaceae</taxon>
        <taxon>Gracilibacillus</taxon>
    </lineage>
</organism>
<reference evidence="1" key="1">
    <citation type="submission" date="2023-11" db="EMBL/GenBank/DDBJ databases">
        <title>Gracilibacillus pellucida a moderately halophilic bacterium isolated from saline soil in Xinjiang province.</title>
        <authorList>
            <person name="Zhang Z."/>
            <person name="Tan F."/>
            <person name="Wang Y."/>
            <person name="Xia M."/>
        </authorList>
    </citation>
    <scope>NUCLEOTIDE SEQUENCE</scope>
    <source>
        <strain evidence="1">S3-1-1</strain>
    </source>
</reference>
<name>A0ACC6M4E1_9BACI</name>